<gene>
    <name evidence="2" type="ORF">L202_05152</name>
</gene>
<sequence>MATPQQPHQAGPSSAQSAAHGPFTAPLPPANFPTFVIDFITGPASRTRPSSFGRLLTSFGFFWREWHSRSWTAGLNGTGTRSLGEEEAGVLTEEQREEEAGVLTEEQSEEDVRAAYARLSARSIRLSVDFKDRLFSSATHSATHSTQLANFCFITVNMVRQAEADRSQVEDRMVVM</sequence>
<dbReference type="AlphaFoldDB" id="A0A1E3HL97"/>
<evidence type="ECO:0000256" key="1">
    <source>
        <dbReference type="SAM" id="MobiDB-lite"/>
    </source>
</evidence>
<dbReference type="Proteomes" id="UP000094065">
    <property type="component" value="Unassembled WGS sequence"/>
</dbReference>
<dbReference type="EMBL" id="AWGJ01000008">
    <property type="protein sequence ID" value="ODN76486.1"/>
    <property type="molecule type" value="Genomic_DNA"/>
</dbReference>
<feature type="compositionally biased region" description="Polar residues" evidence="1">
    <location>
        <begin position="1"/>
        <end position="17"/>
    </location>
</feature>
<protein>
    <submittedName>
        <fullName evidence="2">Uncharacterized protein</fullName>
    </submittedName>
</protein>
<comment type="caution">
    <text evidence="2">The sequence shown here is derived from an EMBL/GenBank/DDBJ whole genome shotgun (WGS) entry which is preliminary data.</text>
</comment>
<organism evidence="2 3">
    <name type="scientific">Cryptococcus amylolentus CBS 6039</name>
    <dbReference type="NCBI Taxonomy" id="1295533"/>
    <lineage>
        <taxon>Eukaryota</taxon>
        <taxon>Fungi</taxon>
        <taxon>Dikarya</taxon>
        <taxon>Basidiomycota</taxon>
        <taxon>Agaricomycotina</taxon>
        <taxon>Tremellomycetes</taxon>
        <taxon>Tremellales</taxon>
        <taxon>Cryptococcaceae</taxon>
        <taxon>Cryptococcus</taxon>
    </lineage>
</organism>
<evidence type="ECO:0000313" key="3">
    <source>
        <dbReference type="Proteomes" id="UP000094065"/>
    </source>
</evidence>
<dbReference type="GeneID" id="30156461"/>
<keyword evidence="3" id="KW-1185">Reference proteome</keyword>
<evidence type="ECO:0000313" key="2">
    <source>
        <dbReference type="EMBL" id="ODN76486.1"/>
    </source>
</evidence>
<feature type="region of interest" description="Disordered" evidence="1">
    <location>
        <begin position="1"/>
        <end position="25"/>
    </location>
</feature>
<proteinExistence type="predicted"/>
<dbReference type="RefSeq" id="XP_018991860.1">
    <property type="nucleotide sequence ID" value="XM_019139369.1"/>
</dbReference>
<accession>A0A1E3HL97</accession>
<reference evidence="2 3" key="1">
    <citation type="submission" date="2016-06" db="EMBL/GenBank/DDBJ databases">
        <title>Evolution of pathogenesis and genome organization in the Tremellales.</title>
        <authorList>
            <person name="Cuomo C."/>
            <person name="Litvintseva A."/>
            <person name="Heitman J."/>
            <person name="Chen Y."/>
            <person name="Sun S."/>
            <person name="Springer D."/>
            <person name="Dromer F."/>
            <person name="Young S."/>
            <person name="Zeng Q."/>
            <person name="Chapman S."/>
            <person name="Gujja S."/>
            <person name="Saif S."/>
            <person name="Birren B."/>
        </authorList>
    </citation>
    <scope>NUCLEOTIDE SEQUENCE [LARGE SCALE GENOMIC DNA]</scope>
    <source>
        <strain evidence="2 3">CBS 6039</strain>
    </source>
</reference>
<name>A0A1E3HL97_9TREE</name>